<name>A0A1I6VB44_9GAMM</name>
<proteinExistence type="predicted"/>
<dbReference type="AlphaFoldDB" id="A0A1I6VB44"/>
<evidence type="ECO:0000313" key="1">
    <source>
        <dbReference type="EMBL" id="SFT10820.1"/>
    </source>
</evidence>
<dbReference type="Proteomes" id="UP000182827">
    <property type="component" value="Unassembled WGS sequence"/>
</dbReference>
<reference evidence="2" key="1">
    <citation type="submission" date="2016-10" db="EMBL/GenBank/DDBJ databases">
        <authorList>
            <person name="Varghese N."/>
            <person name="Submissions S."/>
        </authorList>
    </citation>
    <scope>NUCLEOTIDE SEQUENCE [LARGE SCALE GENOMIC DNA]</scope>
    <source>
        <strain evidence="2">ANC 5076</strain>
    </source>
</reference>
<accession>A0A1I6VB44</accession>
<dbReference type="EMBL" id="FOZU01000023">
    <property type="protein sequence ID" value="SFT10820.1"/>
    <property type="molecule type" value="Genomic_DNA"/>
</dbReference>
<organism evidence="1 2">
    <name type="scientific">Acinetobacter bohemicus</name>
    <dbReference type="NCBI Taxonomy" id="1435036"/>
    <lineage>
        <taxon>Bacteria</taxon>
        <taxon>Pseudomonadati</taxon>
        <taxon>Pseudomonadota</taxon>
        <taxon>Gammaproteobacteria</taxon>
        <taxon>Moraxellales</taxon>
        <taxon>Moraxellaceae</taxon>
        <taxon>Acinetobacter</taxon>
    </lineage>
</organism>
<keyword evidence="2" id="KW-1185">Reference proteome</keyword>
<evidence type="ECO:0000313" key="2">
    <source>
        <dbReference type="Proteomes" id="UP000182827"/>
    </source>
</evidence>
<protein>
    <submittedName>
        <fullName evidence="1">Uncharacterized protein</fullName>
    </submittedName>
</protein>
<gene>
    <name evidence="1" type="ORF">SAMN05444586_102316</name>
</gene>
<sequence length="42" mass="4873">MQFGEHKSFNNIHSHIALFLSTAKNPCKAKANKFNLKDWIKN</sequence>